<proteinExistence type="inferred from homology"/>
<dbReference type="PROSITE" id="PS50160">
    <property type="entry name" value="DNA_LIGASE_A3"/>
    <property type="match status" value="1"/>
</dbReference>
<protein>
    <recommendedName>
        <fullName evidence="3">DNA ligase</fullName>
    </recommendedName>
</protein>
<dbReference type="PANTHER" id="PTHR47810">
    <property type="entry name" value="DNA LIGASE"/>
    <property type="match status" value="1"/>
</dbReference>
<organism evidence="9 10">
    <name type="scientific">Escherichia phage 121Q</name>
    <dbReference type="NCBI Taxonomy" id="1555202"/>
    <lineage>
        <taxon>Viruses</taxon>
        <taxon>Duplodnaviria</taxon>
        <taxon>Heunggongvirae</taxon>
        <taxon>Uroviricota</taxon>
        <taxon>Caudoviricetes</taxon>
        <taxon>Asteriusvirus</taxon>
        <taxon>Asteriusvirus av121Q</taxon>
    </lineage>
</organism>
<comment type="cofactor">
    <cofactor evidence="1">
        <name>a divalent metal cation</name>
        <dbReference type="ChEBI" id="CHEBI:60240"/>
    </cofactor>
</comment>
<keyword evidence="7" id="KW-0234">DNA repair</keyword>
<gene>
    <name evidence="9" type="primary">460</name>
    <name evidence="9" type="ORF">PBI_121Q_460</name>
</gene>
<dbReference type="GO" id="GO:0006260">
    <property type="term" value="P:DNA replication"/>
    <property type="evidence" value="ECO:0007669"/>
    <property type="project" value="UniProtKB-KW"/>
</dbReference>
<evidence type="ECO:0000256" key="7">
    <source>
        <dbReference type="ARBA" id="ARBA00023204"/>
    </source>
</evidence>
<evidence type="ECO:0000256" key="2">
    <source>
        <dbReference type="ARBA" id="ARBA00007572"/>
    </source>
</evidence>
<keyword evidence="4 9" id="KW-0436">Ligase</keyword>
<evidence type="ECO:0000256" key="1">
    <source>
        <dbReference type="ARBA" id="ARBA00001968"/>
    </source>
</evidence>
<comment type="similarity">
    <text evidence="2">Belongs to the ATP-dependent DNA ligase family.</text>
</comment>
<evidence type="ECO:0000259" key="8">
    <source>
        <dbReference type="PROSITE" id="PS50160"/>
    </source>
</evidence>
<reference evidence="9 10" key="1">
    <citation type="submission" date="2014-09" db="EMBL/GenBank/DDBJ databases">
        <authorList>
            <person name="Lapin J.S."/>
            <person name="Pope W.H."/>
            <person name="Hua J."/>
            <person name="Ford M.E."/>
            <person name="Conway J.F."/>
            <person name="Hatfull G.F."/>
            <person name="Hendrix R.W."/>
        </authorList>
    </citation>
    <scope>NUCLEOTIDE SEQUENCE [LARGE SCALE GENOMIC DNA]</scope>
</reference>
<evidence type="ECO:0000313" key="9">
    <source>
        <dbReference type="EMBL" id="AIT14350.1"/>
    </source>
</evidence>
<dbReference type="Gene3D" id="2.40.50.140">
    <property type="entry name" value="Nucleic acid-binding proteins"/>
    <property type="match status" value="1"/>
</dbReference>
<evidence type="ECO:0000256" key="6">
    <source>
        <dbReference type="ARBA" id="ARBA00022763"/>
    </source>
</evidence>
<keyword evidence="5" id="KW-0235">DNA replication</keyword>
<dbReference type="GeneID" id="22111500"/>
<keyword evidence="10" id="KW-1185">Reference proteome</keyword>
<dbReference type="GO" id="GO:0006281">
    <property type="term" value="P:DNA repair"/>
    <property type="evidence" value="ECO:0007669"/>
    <property type="project" value="UniProtKB-KW"/>
</dbReference>
<dbReference type="OrthoDB" id="4135at10239"/>
<dbReference type="InterPro" id="IPR012310">
    <property type="entry name" value="DNA_ligase_ATP-dep_cent"/>
</dbReference>
<evidence type="ECO:0000256" key="3">
    <source>
        <dbReference type="ARBA" id="ARBA00013308"/>
    </source>
</evidence>
<evidence type="ECO:0000256" key="5">
    <source>
        <dbReference type="ARBA" id="ARBA00022705"/>
    </source>
</evidence>
<dbReference type="InterPro" id="IPR012340">
    <property type="entry name" value="NA-bd_OB-fold"/>
</dbReference>
<dbReference type="SUPFAM" id="SSF56091">
    <property type="entry name" value="DNA ligase/mRNA capping enzyme, catalytic domain"/>
    <property type="match status" value="1"/>
</dbReference>
<accession>A0A097EY69</accession>
<dbReference type="InterPro" id="IPR050326">
    <property type="entry name" value="NAD_dep_DNA_ligaseB"/>
</dbReference>
<name>A0A097EY69_9CAUD</name>
<dbReference type="Pfam" id="PF01068">
    <property type="entry name" value="DNA_ligase_A_M"/>
    <property type="match status" value="1"/>
</dbReference>
<dbReference type="EMBL" id="KM507819">
    <property type="protein sequence ID" value="AIT14350.1"/>
    <property type="molecule type" value="Genomic_DNA"/>
</dbReference>
<evidence type="ECO:0000256" key="4">
    <source>
        <dbReference type="ARBA" id="ARBA00022598"/>
    </source>
</evidence>
<dbReference type="Gene3D" id="3.30.470.30">
    <property type="entry name" value="DNA ligase/mRNA capping enzyme"/>
    <property type="match status" value="1"/>
</dbReference>
<evidence type="ECO:0000313" key="10">
    <source>
        <dbReference type="Proteomes" id="UP000029889"/>
    </source>
</evidence>
<sequence length="472" mass="53029">MSILAILESIKNTSSTLGKKAILEQNKDNVTLQKVLKYTLDPSIVSGYKKLPDADNVYQHMTLDEAIDKLECIYKRALTGHTGRDFIASVLGSVSPDDAEVLRKMLTKNLDCGIQEKNCNDVFGKGFIKDEPYMRCSLLDKKTVKNINFKGHGYAVSEVKMDGQYLNHVVINGALTSSSRNGKLYDFLGCRDGEMAGLAHQIQMNDERFSSGVVFMGEGLVLDNDGETILPRTTGNGIIQKAGKDSISQNEAMRTVFVLWDVVPYDAFCEGTWNVKRKERRELLESAINVLGSDFVRMVKYRKVQNIKEAFEYNNELMDQGEEGSVLKCEDGIWKSHTSPKQLKVKLKMQLDLRIVGFNEGEGKRKGSLGSLQLESACGTLKVNVGTGIREKDAEWTFKTIWERMQELIGKVVTVECNEIVIDKRTGEPSLFLPVFIEFRFDKNTCDDYTRILEIRDSAVEVFSNSIIEALS</sequence>
<feature type="domain" description="ATP-dependent DNA ligase family profile" evidence="8">
    <location>
        <begin position="248"/>
        <end position="372"/>
    </location>
</feature>
<dbReference type="GO" id="GO:0003910">
    <property type="term" value="F:DNA ligase (ATP) activity"/>
    <property type="evidence" value="ECO:0007669"/>
    <property type="project" value="InterPro"/>
</dbReference>
<dbReference type="GO" id="GO:0005524">
    <property type="term" value="F:ATP binding"/>
    <property type="evidence" value="ECO:0007669"/>
    <property type="project" value="InterPro"/>
</dbReference>
<dbReference type="Proteomes" id="UP000029889">
    <property type="component" value="Segment"/>
</dbReference>
<dbReference type="RefSeq" id="YP_009102047.1">
    <property type="nucleotide sequence ID" value="NC_025447.1"/>
</dbReference>
<dbReference type="PANTHER" id="PTHR47810:SF1">
    <property type="entry name" value="DNA LIGASE B"/>
    <property type="match status" value="1"/>
</dbReference>
<keyword evidence="6" id="KW-0227">DNA damage</keyword>
<dbReference type="KEGG" id="vg:22111500"/>
<dbReference type="SUPFAM" id="SSF50249">
    <property type="entry name" value="Nucleic acid-binding proteins"/>
    <property type="match status" value="1"/>
</dbReference>
<dbReference type="GO" id="GO:0006310">
    <property type="term" value="P:DNA recombination"/>
    <property type="evidence" value="ECO:0007669"/>
    <property type="project" value="InterPro"/>
</dbReference>